<dbReference type="NCBIfam" id="TIGR00026">
    <property type="entry name" value="hi_GC_TIGR00026"/>
    <property type="match status" value="1"/>
</dbReference>
<evidence type="ECO:0000256" key="1">
    <source>
        <dbReference type="ARBA" id="ARBA00008710"/>
    </source>
</evidence>
<dbReference type="Proteomes" id="UP000663937">
    <property type="component" value="Chromosome"/>
</dbReference>
<dbReference type="PANTHER" id="PTHR39428:SF3">
    <property type="entry name" value="DEAZAFLAVIN-DEPENDENT NITROREDUCTASE"/>
    <property type="match status" value="1"/>
</dbReference>
<organism evidence="3 4">
    <name type="scientific">Pengzhenrongella sicca</name>
    <dbReference type="NCBI Taxonomy" id="2819238"/>
    <lineage>
        <taxon>Bacteria</taxon>
        <taxon>Bacillati</taxon>
        <taxon>Actinomycetota</taxon>
        <taxon>Actinomycetes</taxon>
        <taxon>Micrococcales</taxon>
        <taxon>Pengzhenrongella</taxon>
    </lineage>
</organism>
<sequence length="162" mass="17780">MSATTSSTPTLPPRWIIRTIWRAHRLLYRVTAGRLGLSRPTAARAGFLRLRTVGRTSGRERAVIVCYVEDGARLVTLAMNGWGAGAPAWWLNLQAAPDAEVDLRDGARRVHATAATGAERDRLWTLLDAVQGWGDDLDAMAALRPDQTTVVVLEPRVDPRDS</sequence>
<dbReference type="Pfam" id="PF04075">
    <property type="entry name" value="F420H2_quin_red"/>
    <property type="match status" value="1"/>
</dbReference>
<dbReference type="PANTHER" id="PTHR39428">
    <property type="entry name" value="F420H(2)-DEPENDENT QUINONE REDUCTASE RV1261C"/>
    <property type="match status" value="1"/>
</dbReference>
<dbReference type="RefSeq" id="WP_227424830.1">
    <property type="nucleotide sequence ID" value="NZ_CP071868.1"/>
</dbReference>
<dbReference type="InterPro" id="IPR012349">
    <property type="entry name" value="Split_barrel_FMN-bd"/>
</dbReference>
<dbReference type="EMBL" id="CP071868">
    <property type="protein sequence ID" value="QTE30492.1"/>
    <property type="molecule type" value="Genomic_DNA"/>
</dbReference>
<comment type="similarity">
    <text evidence="1">Belongs to the F420H(2)-dependent quinone reductase family.</text>
</comment>
<keyword evidence="4" id="KW-1185">Reference proteome</keyword>
<name>A0A8A4ZET2_9MICO</name>
<dbReference type="GO" id="GO:0016491">
    <property type="term" value="F:oxidoreductase activity"/>
    <property type="evidence" value="ECO:0007669"/>
    <property type="project" value="InterPro"/>
</dbReference>
<proteinExistence type="inferred from homology"/>
<reference evidence="3" key="1">
    <citation type="submission" date="2021-03" db="EMBL/GenBank/DDBJ databases">
        <title>Pengzhenrongella sicca gen. nov., sp. nov., a new member of suborder Micrococcineae isolated from High-Arctic tundra soil.</title>
        <authorList>
            <person name="Peng F."/>
        </authorList>
    </citation>
    <scope>NUCLEOTIDE SEQUENCE</scope>
    <source>
        <strain evidence="3">LRZ-2</strain>
    </source>
</reference>
<dbReference type="AlphaFoldDB" id="A0A8A4ZET2"/>
<comment type="catalytic activity">
    <reaction evidence="2">
        <text>oxidized coenzyme F420-(gamma-L-Glu)(n) + a quinol + H(+) = reduced coenzyme F420-(gamma-L-Glu)(n) + a quinone</text>
        <dbReference type="Rhea" id="RHEA:39663"/>
        <dbReference type="Rhea" id="RHEA-COMP:12939"/>
        <dbReference type="Rhea" id="RHEA-COMP:14378"/>
        <dbReference type="ChEBI" id="CHEBI:15378"/>
        <dbReference type="ChEBI" id="CHEBI:24646"/>
        <dbReference type="ChEBI" id="CHEBI:132124"/>
        <dbReference type="ChEBI" id="CHEBI:133980"/>
        <dbReference type="ChEBI" id="CHEBI:139511"/>
    </reaction>
</comment>
<dbReference type="GO" id="GO:0070967">
    <property type="term" value="F:coenzyme F420 binding"/>
    <property type="evidence" value="ECO:0007669"/>
    <property type="project" value="TreeGrafter"/>
</dbReference>
<dbReference type="GO" id="GO:0005886">
    <property type="term" value="C:plasma membrane"/>
    <property type="evidence" value="ECO:0007669"/>
    <property type="project" value="TreeGrafter"/>
</dbReference>
<gene>
    <name evidence="3" type="ORF">J4E96_05810</name>
</gene>
<dbReference type="Gene3D" id="2.30.110.10">
    <property type="entry name" value="Electron Transport, Fmn-binding Protein, Chain A"/>
    <property type="match status" value="1"/>
</dbReference>
<accession>A0A8A4ZET2</accession>
<evidence type="ECO:0000256" key="2">
    <source>
        <dbReference type="ARBA" id="ARBA00049106"/>
    </source>
</evidence>
<protein>
    <submittedName>
        <fullName evidence="3">Nitroreductase family deazaflavin-dependent oxidoreductase</fullName>
    </submittedName>
</protein>
<dbReference type="InterPro" id="IPR004378">
    <property type="entry name" value="F420H2_quin_Rdtase"/>
</dbReference>
<evidence type="ECO:0000313" key="3">
    <source>
        <dbReference type="EMBL" id="QTE30492.1"/>
    </source>
</evidence>
<evidence type="ECO:0000313" key="4">
    <source>
        <dbReference type="Proteomes" id="UP000663937"/>
    </source>
</evidence>
<dbReference type="KEGG" id="psic:J4E96_05810"/>